<evidence type="ECO:0000256" key="10">
    <source>
        <dbReference type="ARBA" id="ARBA00023304"/>
    </source>
</evidence>
<evidence type="ECO:0000256" key="4">
    <source>
        <dbReference type="ARBA" id="ARBA00022714"/>
    </source>
</evidence>
<feature type="modified residue" description="N6-carboxylysine" evidence="15">
    <location>
        <position position="128"/>
    </location>
</feature>
<dbReference type="GO" id="GO:0000287">
    <property type="term" value="F:magnesium ion binding"/>
    <property type="evidence" value="ECO:0007669"/>
    <property type="project" value="UniProtKB-UniRule"/>
</dbReference>
<dbReference type="UniPathway" id="UPA00047">
    <property type="reaction ID" value="UER00057"/>
</dbReference>
<dbReference type="GO" id="GO:0009099">
    <property type="term" value="P:L-valine biosynthetic process"/>
    <property type="evidence" value="ECO:0007669"/>
    <property type="project" value="UniProtKB-UniRule"/>
</dbReference>
<keyword evidence="8 15" id="KW-0411">Iron-sulfur</keyword>
<dbReference type="PANTHER" id="PTHR21000:SF5">
    <property type="entry name" value="DIHYDROXY-ACID DEHYDRATASE, MITOCHONDRIAL"/>
    <property type="match status" value="1"/>
</dbReference>
<feature type="binding site" description="via carbamate group" evidence="15">
    <location>
        <position position="128"/>
    </location>
    <ligand>
        <name>Mg(2+)</name>
        <dbReference type="ChEBI" id="CHEBI:18420"/>
    </ligand>
</feature>
<keyword evidence="10 15" id="KW-0100">Branched-chain amino acid biosynthesis</keyword>
<protein>
    <recommendedName>
        <fullName evidence="14 15">Dihydroxy-acid dehydratase</fullName>
        <shortName evidence="15">DAD</shortName>
        <ecNumber evidence="14 15">4.2.1.9</ecNumber>
    </recommendedName>
</protein>
<evidence type="ECO:0000256" key="13">
    <source>
        <dbReference type="ARBA" id="ARBA00029437"/>
    </source>
</evidence>
<feature type="domain" description="Dihydroxy-acid/6-phosphogluconate dehydratase C-terminal" evidence="17">
    <location>
        <begin position="366"/>
        <end position="555"/>
    </location>
</feature>
<feature type="active site" description="Proton acceptor" evidence="15">
    <location>
        <position position="474"/>
    </location>
</feature>
<comment type="cofactor">
    <cofactor evidence="15">
        <name>[2Fe-2S] cluster</name>
        <dbReference type="ChEBI" id="CHEBI:190135"/>
    </cofactor>
    <text evidence="15">Binds 1 [2Fe-2S] cluster per subunit. This cluster acts as a Lewis acid cofactor.</text>
</comment>
<dbReference type="NCBIfam" id="TIGR00110">
    <property type="entry name" value="ilvD"/>
    <property type="match status" value="1"/>
</dbReference>
<keyword evidence="4 15" id="KW-0001">2Fe-2S</keyword>
<reference evidence="18 19" key="1">
    <citation type="submission" date="2017-09" db="EMBL/GenBank/DDBJ databases">
        <title>Depth-based differentiation of microbial function through sediment-hosted aquifers and enrichment of novel symbionts in the deep terrestrial subsurface.</title>
        <authorList>
            <person name="Probst A.J."/>
            <person name="Ladd B."/>
            <person name="Jarett J.K."/>
            <person name="Geller-Mcgrath D.E."/>
            <person name="Sieber C.M."/>
            <person name="Emerson J.B."/>
            <person name="Anantharaman K."/>
            <person name="Thomas B.C."/>
            <person name="Malmstrom R."/>
            <person name="Stieglmeier M."/>
            <person name="Klingl A."/>
            <person name="Woyke T."/>
            <person name="Ryan C.M."/>
            <person name="Banfield J.F."/>
        </authorList>
    </citation>
    <scope>NUCLEOTIDE SEQUENCE [LARGE SCALE GENOMIC DNA]</scope>
    <source>
        <strain evidence="18">CG11_big_fil_rev_8_21_14_0_20_45_26</strain>
    </source>
</reference>
<proteinExistence type="inferred from homology"/>
<accession>A0A2H0LNM5</accession>
<dbReference type="Pfam" id="PF00920">
    <property type="entry name" value="ILVD_EDD_N"/>
    <property type="match status" value="1"/>
</dbReference>
<comment type="caution">
    <text evidence="15">Lacks conserved residue(s) required for the propagation of feature annotation.</text>
</comment>
<organism evidence="18 19">
    <name type="scientific">Candidatus Abzuiibacterium crystallinum</name>
    <dbReference type="NCBI Taxonomy" id="1974748"/>
    <lineage>
        <taxon>Bacteria</taxon>
        <taxon>Pseudomonadati</taxon>
        <taxon>Candidatus Omnitrophota</taxon>
        <taxon>Candidatus Abzuiibacterium</taxon>
    </lineage>
</organism>
<dbReference type="InterPro" id="IPR020558">
    <property type="entry name" value="DiOHA_6PGluconate_deHydtase_CS"/>
</dbReference>
<comment type="similarity">
    <text evidence="2 15">Belongs to the IlvD/Edd family.</text>
</comment>
<feature type="binding site" evidence="15">
    <location>
        <position position="53"/>
    </location>
    <ligand>
        <name>[2Fe-2S] cluster</name>
        <dbReference type="ChEBI" id="CHEBI:190135"/>
    </ligand>
</feature>
<evidence type="ECO:0000256" key="7">
    <source>
        <dbReference type="ARBA" id="ARBA00023004"/>
    </source>
</evidence>
<dbReference type="HAMAP" id="MF_00012">
    <property type="entry name" value="IlvD"/>
    <property type="match status" value="1"/>
</dbReference>
<dbReference type="Gene3D" id="3.50.30.80">
    <property type="entry name" value="IlvD/EDD C-terminal domain-like"/>
    <property type="match status" value="1"/>
</dbReference>
<dbReference type="Proteomes" id="UP000230859">
    <property type="component" value="Unassembled WGS sequence"/>
</dbReference>
<dbReference type="EMBL" id="PCVY01000056">
    <property type="protein sequence ID" value="PIQ85968.1"/>
    <property type="molecule type" value="Genomic_DNA"/>
</dbReference>
<feature type="binding site" evidence="15">
    <location>
        <position position="448"/>
    </location>
    <ligand>
        <name>Mg(2+)</name>
        <dbReference type="ChEBI" id="CHEBI:18420"/>
    </ligand>
</feature>
<dbReference type="GO" id="GO:0009097">
    <property type="term" value="P:isoleucine biosynthetic process"/>
    <property type="evidence" value="ECO:0007669"/>
    <property type="project" value="UniProtKB-UniRule"/>
</dbReference>
<comment type="function">
    <text evidence="15">Functions in the biosynthesis of branched-chain amino acids. Catalyzes the dehydration of (2R,3R)-2,3-dihydroxy-3-methylpentanoate (2,3-dihydroxy-3-methylvalerate) into 2-oxo-3-methylpentanoate (2-oxo-3-methylvalerate) and of (2R)-2,3-dihydroxy-3-methylbutanoate (2,3-dihydroxyisovalerate) into 2-oxo-3-methylbutanoate (2-oxoisovalerate), the penultimate precursor to L-isoleucine and L-valine, respectively.</text>
</comment>
<keyword evidence="6 15" id="KW-0460">Magnesium</keyword>
<comment type="caution">
    <text evidence="18">The sequence shown here is derived from an EMBL/GenBank/DDBJ whole genome shotgun (WGS) entry which is preliminary data.</text>
</comment>
<comment type="catalytic activity">
    <reaction evidence="11">
        <text>(2R)-2,3-dihydroxy-3-methylbutanoate = 3-methyl-2-oxobutanoate + H2O</text>
        <dbReference type="Rhea" id="RHEA:24809"/>
        <dbReference type="ChEBI" id="CHEBI:11851"/>
        <dbReference type="ChEBI" id="CHEBI:15377"/>
        <dbReference type="ChEBI" id="CHEBI:49072"/>
        <dbReference type="EC" id="4.2.1.9"/>
    </reaction>
    <physiologicalReaction direction="left-to-right" evidence="11">
        <dbReference type="Rhea" id="RHEA:24810"/>
    </physiologicalReaction>
</comment>
<dbReference type="SUPFAM" id="SSF52016">
    <property type="entry name" value="LeuD/IlvD-like"/>
    <property type="match status" value="1"/>
</dbReference>
<comment type="catalytic activity">
    <reaction evidence="15">
        <text>(2R,3R)-2,3-dihydroxy-3-methylpentanoate = (S)-3-methyl-2-oxopentanoate + H2O</text>
        <dbReference type="Rhea" id="RHEA:27694"/>
        <dbReference type="ChEBI" id="CHEBI:15377"/>
        <dbReference type="ChEBI" id="CHEBI:35146"/>
        <dbReference type="ChEBI" id="CHEBI:49258"/>
        <dbReference type="EC" id="4.2.1.9"/>
    </reaction>
</comment>
<comment type="pathway">
    <text evidence="12 15">Amino-acid biosynthesis; L-valine biosynthesis; L-valine from pyruvate: step 3/4.</text>
</comment>
<dbReference type="GO" id="GO:0051537">
    <property type="term" value="F:2 iron, 2 sulfur cluster binding"/>
    <property type="evidence" value="ECO:0007669"/>
    <property type="project" value="UniProtKB-UniRule"/>
</dbReference>
<evidence type="ECO:0000259" key="17">
    <source>
        <dbReference type="Pfam" id="PF24877"/>
    </source>
</evidence>
<feature type="binding site" evidence="15">
    <location>
        <position position="85"/>
    </location>
    <ligand>
        <name>Mg(2+)</name>
        <dbReference type="ChEBI" id="CHEBI:18420"/>
    </ligand>
</feature>
<comment type="cofactor">
    <cofactor evidence="1 15">
        <name>Mg(2+)</name>
        <dbReference type="ChEBI" id="CHEBI:18420"/>
    </cofactor>
</comment>
<dbReference type="AlphaFoldDB" id="A0A2H0LNM5"/>
<dbReference type="EC" id="4.2.1.9" evidence="14 15"/>
<dbReference type="InterPro" id="IPR004404">
    <property type="entry name" value="DihydroxyA_deHydtase"/>
</dbReference>
<name>A0A2H0LNM5_9BACT</name>
<dbReference type="InterPro" id="IPR037237">
    <property type="entry name" value="IlvD/EDD_N"/>
</dbReference>
<evidence type="ECO:0000256" key="12">
    <source>
        <dbReference type="ARBA" id="ARBA00029436"/>
    </source>
</evidence>
<evidence type="ECO:0000256" key="2">
    <source>
        <dbReference type="ARBA" id="ARBA00006486"/>
    </source>
</evidence>
<dbReference type="PROSITE" id="PS00886">
    <property type="entry name" value="ILVD_EDD_1"/>
    <property type="match status" value="1"/>
</dbReference>
<evidence type="ECO:0000256" key="1">
    <source>
        <dbReference type="ARBA" id="ARBA00001946"/>
    </source>
</evidence>
<dbReference type="Pfam" id="PF24877">
    <property type="entry name" value="ILV_EDD_C"/>
    <property type="match status" value="1"/>
</dbReference>
<keyword evidence="5 15" id="KW-0479">Metal-binding</keyword>
<evidence type="ECO:0000256" key="9">
    <source>
        <dbReference type="ARBA" id="ARBA00023239"/>
    </source>
</evidence>
<evidence type="ECO:0000259" key="16">
    <source>
        <dbReference type="Pfam" id="PF00920"/>
    </source>
</evidence>
<dbReference type="InterPro" id="IPR056740">
    <property type="entry name" value="ILV_EDD_C"/>
</dbReference>
<evidence type="ECO:0000256" key="11">
    <source>
        <dbReference type="ARBA" id="ARBA00029304"/>
    </source>
</evidence>
<dbReference type="PANTHER" id="PTHR21000">
    <property type="entry name" value="DIHYDROXY-ACID DEHYDRATASE DAD"/>
    <property type="match status" value="1"/>
</dbReference>
<evidence type="ECO:0000256" key="15">
    <source>
        <dbReference type="HAMAP-Rule" id="MF_00012"/>
    </source>
</evidence>
<comment type="subunit">
    <text evidence="15">Homodimer.</text>
</comment>
<dbReference type="InterPro" id="IPR000581">
    <property type="entry name" value="ILV_EDD_N"/>
</dbReference>
<evidence type="ECO:0000256" key="3">
    <source>
        <dbReference type="ARBA" id="ARBA00022605"/>
    </source>
</evidence>
<keyword evidence="7 15" id="KW-0408">Iron</keyword>
<keyword evidence="9 15" id="KW-0456">Lyase</keyword>
<dbReference type="PROSITE" id="PS00887">
    <property type="entry name" value="ILVD_EDD_2"/>
    <property type="match status" value="1"/>
</dbReference>
<evidence type="ECO:0000256" key="6">
    <source>
        <dbReference type="ARBA" id="ARBA00022842"/>
    </source>
</evidence>
<dbReference type="FunFam" id="3.50.30.80:FF:000001">
    <property type="entry name" value="Dihydroxy-acid dehydratase"/>
    <property type="match status" value="1"/>
</dbReference>
<evidence type="ECO:0000256" key="5">
    <source>
        <dbReference type="ARBA" id="ARBA00022723"/>
    </source>
</evidence>
<evidence type="ECO:0000313" key="19">
    <source>
        <dbReference type="Proteomes" id="UP000230859"/>
    </source>
</evidence>
<comment type="pathway">
    <text evidence="13 15">Amino-acid biosynthesis; L-isoleucine biosynthesis; L-isoleucine from 2-oxobutanoate: step 3/4.</text>
</comment>
<dbReference type="InterPro" id="IPR042096">
    <property type="entry name" value="Dihydro-acid_dehy_C"/>
</dbReference>
<feature type="domain" description="Dihydroxy-acid/6-phosphogluconate dehydratase N-terminal" evidence="16">
    <location>
        <begin position="38"/>
        <end position="353"/>
    </location>
</feature>
<dbReference type="UniPathway" id="UPA00049">
    <property type="reaction ID" value="UER00061"/>
</dbReference>
<dbReference type="NCBIfam" id="NF002068">
    <property type="entry name" value="PRK00911.1"/>
    <property type="match status" value="1"/>
</dbReference>
<evidence type="ECO:0000313" key="18">
    <source>
        <dbReference type="EMBL" id="PIQ85968.1"/>
    </source>
</evidence>
<evidence type="ECO:0000256" key="14">
    <source>
        <dbReference type="ARBA" id="ARBA00029490"/>
    </source>
</evidence>
<feature type="binding site" evidence="15">
    <location>
        <position position="127"/>
    </location>
    <ligand>
        <name>Mg(2+)</name>
        <dbReference type="ChEBI" id="CHEBI:18420"/>
    </ligand>
</feature>
<sequence length="558" mass="58755">MKSNPYKKKSCMITDGYDRAPARAMMKALGLTDEDIAKPMVGIANTWIETMPCNSHLRELAEHVKTGVRASGGTPIEFNTIAVSDGITMGTEGMKGSLVSREVVADSIELVARSHMFDAVIALSGCDKTIPGTVMALCRLNVPSLMLYGGSIAPGQFQGHDVTIQDVFEGVGKFAAGKMTEAELKDLEDHACPAAGACGGQFTANTMSTATEILGISPLGFNGIPALTKEKDEAAKKCGELVMALLKNHTTPKQIITKDSIENAICAIAMTGGSTNGVLHMLAIAHEMGIQLDIDDFDRLSAKTPLLADLKPAGRFVATDLYAAGGIALIAKRLLDAGLLHKDSITVTGKTIGGEAAKAKETKGQKVVYDLKNPLKSTGGLVILKGNLAPEGCVLKVAGEKRTEHTGPARVFDREEDAFKAVKDKKIKAGDVVVIRYEGPKGGPGMREMLGVTAALVGEGLGESVALLTDGRFSGATHGLMVGHVAPEAFVGGPIAAVRDGDTIVFDIPKRRLDVKISDEEMKQRLSAWSQPKPRYASGVMAKYAKLVSSAAKGAITN</sequence>
<dbReference type="GO" id="GO:0004160">
    <property type="term" value="F:dihydroxy-acid dehydratase activity"/>
    <property type="evidence" value="ECO:0007669"/>
    <property type="project" value="UniProtKB-UniRule"/>
</dbReference>
<gene>
    <name evidence="15 18" type="primary">ilvD</name>
    <name evidence="18" type="ORF">COV74_06645</name>
</gene>
<keyword evidence="3 15" id="KW-0028">Amino-acid biosynthesis</keyword>
<dbReference type="SUPFAM" id="SSF143975">
    <property type="entry name" value="IlvD/EDD N-terminal domain-like"/>
    <property type="match status" value="1"/>
</dbReference>
<evidence type="ECO:0000256" key="8">
    <source>
        <dbReference type="ARBA" id="ARBA00023014"/>
    </source>
</evidence>
<dbReference type="InterPro" id="IPR050165">
    <property type="entry name" value="DHAD_IlvD/Edd"/>
</dbReference>